<comment type="cofactor">
    <cofactor evidence="8">
        <name>[4Fe-4S] cluster</name>
        <dbReference type="ChEBI" id="CHEBI:49883"/>
    </cofactor>
    <text evidence="8">Binds 2 [4Fe-4S] clusters per subunit. One cluster is coordinated with 3 cysteines and an exchangeable S-adenosyl-L-methionine.</text>
</comment>
<comment type="subcellular location">
    <subcellularLocation>
        <location evidence="8">Cytoplasm</location>
    </subcellularLocation>
</comment>
<dbReference type="Proteomes" id="UP000215215">
    <property type="component" value="Unassembled WGS sequence"/>
</dbReference>
<protein>
    <recommendedName>
        <fullName evidence="8">Lipoyl synthase</fullName>
        <ecNumber evidence="8">2.8.1.8</ecNumber>
    </recommendedName>
    <alternativeName>
        <fullName evidence="8">Lip-syn</fullName>
        <shortName evidence="8">LS</shortName>
    </alternativeName>
    <alternativeName>
        <fullName evidence="8">Lipoate synthase</fullName>
    </alternativeName>
    <alternativeName>
        <fullName evidence="8">Lipoic acid synthase</fullName>
    </alternativeName>
    <alternativeName>
        <fullName evidence="8">Sulfur insertion protein LipA</fullName>
    </alternativeName>
</protein>
<comment type="caution">
    <text evidence="10">The sequence shown here is derived from an EMBL/GenBank/DDBJ whole genome shotgun (WGS) entry which is preliminary data.</text>
</comment>
<dbReference type="GO" id="GO:0046872">
    <property type="term" value="F:metal ion binding"/>
    <property type="evidence" value="ECO:0007669"/>
    <property type="project" value="UniProtKB-KW"/>
</dbReference>
<keyword evidence="4 8" id="KW-0479">Metal-binding</keyword>
<accession>A0A235BUT3</accession>
<proteinExistence type="inferred from homology"/>
<gene>
    <name evidence="8 10" type="primary">lipA</name>
    <name evidence="10" type="ORF">CH333_04610</name>
</gene>
<dbReference type="PROSITE" id="PS51918">
    <property type="entry name" value="RADICAL_SAM"/>
    <property type="match status" value="1"/>
</dbReference>
<dbReference type="NCBIfam" id="TIGR00510">
    <property type="entry name" value="lipA"/>
    <property type="match status" value="1"/>
</dbReference>
<comment type="similarity">
    <text evidence="8">Belongs to the radical SAM superfamily. Lipoyl synthase family.</text>
</comment>
<dbReference type="AlphaFoldDB" id="A0A235BUT3"/>
<dbReference type="SMART" id="SM00729">
    <property type="entry name" value="Elp3"/>
    <property type="match status" value="1"/>
</dbReference>
<dbReference type="PANTHER" id="PTHR10949:SF0">
    <property type="entry name" value="LIPOYL SYNTHASE, MITOCHONDRIAL"/>
    <property type="match status" value="1"/>
</dbReference>
<feature type="binding site" evidence="8">
    <location>
        <position position="42"/>
    </location>
    <ligand>
        <name>[4Fe-4S] cluster</name>
        <dbReference type="ChEBI" id="CHEBI:49883"/>
        <label>1</label>
    </ligand>
</feature>
<evidence type="ECO:0000256" key="3">
    <source>
        <dbReference type="ARBA" id="ARBA00022691"/>
    </source>
</evidence>
<dbReference type="EMBL" id="NOZQ01000095">
    <property type="protein sequence ID" value="OYD15956.1"/>
    <property type="molecule type" value="Genomic_DNA"/>
</dbReference>
<dbReference type="SFLD" id="SFLDS00029">
    <property type="entry name" value="Radical_SAM"/>
    <property type="match status" value="1"/>
</dbReference>
<dbReference type="InterPro" id="IPR007197">
    <property type="entry name" value="rSAM"/>
</dbReference>
<dbReference type="GO" id="GO:0016992">
    <property type="term" value="F:lipoate synthase activity"/>
    <property type="evidence" value="ECO:0007669"/>
    <property type="project" value="UniProtKB-UniRule"/>
</dbReference>
<dbReference type="SUPFAM" id="SSF102114">
    <property type="entry name" value="Radical SAM enzymes"/>
    <property type="match status" value="1"/>
</dbReference>
<feature type="binding site" evidence="8">
    <location>
        <position position="64"/>
    </location>
    <ligand>
        <name>[4Fe-4S] cluster</name>
        <dbReference type="ChEBI" id="CHEBI:49883"/>
        <label>2</label>
        <note>4Fe-4S-S-AdoMet</note>
    </ligand>
</feature>
<evidence type="ECO:0000256" key="5">
    <source>
        <dbReference type="ARBA" id="ARBA00023004"/>
    </source>
</evidence>
<evidence type="ECO:0000256" key="1">
    <source>
        <dbReference type="ARBA" id="ARBA00022485"/>
    </source>
</evidence>
<dbReference type="InterPro" id="IPR006638">
    <property type="entry name" value="Elp3/MiaA/NifB-like_rSAM"/>
</dbReference>
<dbReference type="GO" id="GO:0009249">
    <property type="term" value="P:protein lipoylation"/>
    <property type="evidence" value="ECO:0007669"/>
    <property type="project" value="UniProtKB-UniRule"/>
</dbReference>
<dbReference type="InterPro" id="IPR003698">
    <property type="entry name" value="Lipoyl_synth"/>
</dbReference>
<dbReference type="PIRSF" id="PIRSF005963">
    <property type="entry name" value="Lipoyl_synth"/>
    <property type="match status" value="1"/>
</dbReference>
<feature type="binding site" evidence="8">
    <location>
        <position position="57"/>
    </location>
    <ligand>
        <name>[4Fe-4S] cluster</name>
        <dbReference type="ChEBI" id="CHEBI:49883"/>
        <label>2</label>
        <note>4Fe-4S-S-AdoMet</note>
    </ligand>
</feature>
<keyword evidence="6 8" id="KW-0411">Iron-sulfur</keyword>
<sequence length="284" mass="31171">MKVPPWIKATHSPRDNEVVKLLRSLSLHTICEEARCPNIGECFGRGTATLLILGCICTRNCRFCAVKKGNPLPPDDGEPQRVREVVKELGLRYVVITSPSRDDLRDGGATYFASTIRAVKDIADVEVLVPDFGGSKDALKTVLDEGPYVLNHNVETVPRLYPAIRPMADYDRSLKLLERAKGMGPTTKSGFMVGLGEEMDEVIGLMSDLRDVGVDIVTVGQYIRPPGGKVKVVRYPPLEEFDDIKTIAKELGFKGVASGPLVRSSYRARELAVCSKESLPHPPL</sequence>
<reference evidence="10 11" key="1">
    <citation type="submission" date="2017-07" db="EMBL/GenBank/DDBJ databases">
        <title>Recovery of genomes from metagenomes via a dereplication, aggregation, and scoring strategy.</title>
        <authorList>
            <person name="Sieber C.M."/>
            <person name="Probst A.J."/>
            <person name="Sharrar A."/>
            <person name="Thomas B.C."/>
            <person name="Hess M."/>
            <person name="Tringe S.G."/>
            <person name="Banfield J.F."/>
        </authorList>
    </citation>
    <scope>NUCLEOTIDE SEQUENCE [LARGE SCALE GENOMIC DNA]</scope>
    <source>
        <strain evidence="10">JGI_Cruoil_03_44_89</strain>
    </source>
</reference>
<evidence type="ECO:0000256" key="8">
    <source>
        <dbReference type="HAMAP-Rule" id="MF_00206"/>
    </source>
</evidence>
<dbReference type="GO" id="GO:0005737">
    <property type="term" value="C:cytoplasm"/>
    <property type="evidence" value="ECO:0007669"/>
    <property type="project" value="UniProtKB-SubCell"/>
</dbReference>
<organism evidence="10 11">
    <name type="scientific">candidate division WOR-3 bacterium JGI_Cruoil_03_44_89</name>
    <dbReference type="NCBI Taxonomy" id="1973748"/>
    <lineage>
        <taxon>Bacteria</taxon>
        <taxon>Bacteria division WOR-3</taxon>
    </lineage>
</organism>
<comment type="pathway">
    <text evidence="8">Protein modification; protein lipoylation via endogenous pathway; protein N(6)-(lipoyl)lysine from octanoyl-[acyl-carrier-protein]: step 2/2.</text>
</comment>
<feature type="binding site" evidence="8">
    <location>
        <position position="61"/>
    </location>
    <ligand>
        <name>[4Fe-4S] cluster</name>
        <dbReference type="ChEBI" id="CHEBI:49883"/>
        <label>2</label>
        <note>4Fe-4S-S-AdoMet</note>
    </ligand>
</feature>
<comment type="catalytic activity">
    <reaction evidence="7 8">
        <text>[[Fe-S] cluster scaffold protein carrying a second [4Fe-4S](2+) cluster] + N(6)-octanoyl-L-lysyl-[protein] + 2 oxidized [2Fe-2S]-[ferredoxin] + 2 S-adenosyl-L-methionine + 4 H(+) = [[Fe-S] cluster scaffold protein] + N(6)-[(R)-dihydrolipoyl]-L-lysyl-[protein] + 4 Fe(3+) + 2 hydrogen sulfide + 2 5'-deoxyadenosine + 2 L-methionine + 2 reduced [2Fe-2S]-[ferredoxin]</text>
        <dbReference type="Rhea" id="RHEA:16585"/>
        <dbReference type="Rhea" id="RHEA-COMP:9928"/>
        <dbReference type="Rhea" id="RHEA-COMP:10000"/>
        <dbReference type="Rhea" id="RHEA-COMP:10001"/>
        <dbReference type="Rhea" id="RHEA-COMP:10475"/>
        <dbReference type="Rhea" id="RHEA-COMP:14568"/>
        <dbReference type="Rhea" id="RHEA-COMP:14569"/>
        <dbReference type="ChEBI" id="CHEBI:15378"/>
        <dbReference type="ChEBI" id="CHEBI:17319"/>
        <dbReference type="ChEBI" id="CHEBI:29034"/>
        <dbReference type="ChEBI" id="CHEBI:29919"/>
        <dbReference type="ChEBI" id="CHEBI:33722"/>
        <dbReference type="ChEBI" id="CHEBI:33737"/>
        <dbReference type="ChEBI" id="CHEBI:33738"/>
        <dbReference type="ChEBI" id="CHEBI:57844"/>
        <dbReference type="ChEBI" id="CHEBI:59789"/>
        <dbReference type="ChEBI" id="CHEBI:78809"/>
        <dbReference type="ChEBI" id="CHEBI:83100"/>
        <dbReference type="EC" id="2.8.1.8"/>
    </reaction>
</comment>
<dbReference type="UniPathway" id="UPA00538">
    <property type="reaction ID" value="UER00593"/>
</dbReference>
<dbReference type="NCBIfam" id="NF004019">
    <property type="entry name" value="PRK05481.1"/>
    <property type="match status" value="1"/>
</dbReference>
<dbReference type="NCBIfam" id="NF009544">
    <property type="entry name" value="PRK12928.1"/>
    <property type="match status" value="1"/>
</dbReference>
<dbReference type="HAMAP" id="MF_00206">
    <property type="entry name" value="Lipoyl_synth"/>
    <property type="match status" value="1"/>
</dbReference>
<evidence type="ECO:0000259" key="9">
    <source>
        <dbReference type="PROSITE" id="PS51918"/>
    </source>
</evidence>
<dbReference type="Gene3D" id="3.20.20.70">
    <property type="entry name" value="Aldolase class I"/>
    <property type="match status" value="1"/>
</dbReference>
<dbReference type="CDD" id="cd01335">
    <property type="entry name" value="Radical_SAM"/>
    <property type="match status" value="1"/>
</dbReference>
<dbReference type="InterPro" id="IPR013785">
    <property type="entry name" value="Aldolase_TIM"/>
</dbReference>
<feature type="domain" description="Radical SAM core" evidence="9">
    <location>
        <begin position="42"/>
        <end position="254"/>
    </location>
</feature>
<keyword evidence="8" id="KW-0963">Cytoplasm</keyword>
<keyword evidence="2 8" id="KW-0808">Transferase</keyword>
<evidence type="ECO:0000256" key="2">
    <source>
        <dbReference type="ARBA" id="ARBA00022679"/>
    </source>
</evidence>
<comment type="function">
    <text evidence="8">Catalyzes the radical-mediated insertion of two sulfur atoms into the C-6 and C-8 positions of the octanoyl moiety bound to the lipoyl domains of lipoate-dependent enzymes, thereby converting the octanoylated domains into lipoylated derivatives.</text>
</comment>
<feature type="binding site" evidence="8">
    <location>
        <position position="36"/>
    </location>
    <ligand>
        <name>[4Fe-4S] cluster</name>
        <dbReference type="ChEBI" id="CHEBI:49883"/>
        <label>1</label>
    </ligand>
</feature>
<dbReference type="GO" id="GO:0051539">
    <property type="term" value="F:4 iron, 4 sulfur cluster binding"/>
    <property type="evidence" value="ECO:0007669"/>
    <property type="project" value="UniProtKB-UniRule"/>
</dbReference>
<dbReference type="PANTHER" id="PTHR10949">
    <property type="entry name" value="LIPOYL SYNTHASE"/>
    <property type="match status" value="1"/>
</dbReference>
<keyword evidence="3 8" id="KW-0949">S-adenosyl-L-methionine</keyword>
<evidence type="ECO:0000256" key="6">
    <source>
        <dbReference type="ARBA" id="ARBA00023014"/>
    </source>
</evidence>
<name>A0A235BUT3_UNCW3</name>
<dbReference type="Pfam" id="PF04055">
    <property type="entry name" value="Radical_SAM"/>
    <property type="match status" value="1"/>
</dbReference>
<keyword evidence="1 8" id="KW-0004">4Fe-4S</keyword>
<feature type="binding site" evidence="8">
    <location>
        <position position="265"/>
    </location>
    <ligand>
        <name>[4Fe-4S] cluster</name>
        <dbReference type="ChEBI" id="CHEBI:49883"/>
        <label>1</label>
    </ligand>
</feature>
<evidence type="ECO:0000256" key="7">
    <source>
        <dbReference type="ARBA" id="ARBA00047326"/>
    </source>
</evidence>
<evidence type="ECO:0000313" key="10">
    <source>
        <dbReference type="EMBL" id="OYD15956.1"/>
    </source>
</evidence>
<dbReference type="EC" id="2.8.1.8" evidence="8"/>
<keyword evidence="5 8" id="KW-0408">Iron</keyword>
<dbReference type="InterPro" id="IPR058240">
    <property type="entry name" value="rSAM_sf"/>
</dbReference>
<feature type="binding site" evidence="8">
    <location>
        <position position="31"/>
    </location>
    <ligand>
        <name>[4Fe-4S] cluster</name>
        <dbReference type="ChEBI" id="CHEBI:49883"/>
        <label>1</label>
    </ligand>
</feature>
<evidence type="ECO:0000256" key="4">
    <source>
        <dbReference type="ARBA" id="ARBA00022723"/>
    </source>
</evidence>
<evidence type="ECO:0000313" key="11">
    <source>
        <dbReference type="Proteomes" id="UP000215215"/>
    </source>
</evidence>